<protein>
    <recommendedName>
        <fullName evidence="3">Saposin B-type domain-containing protein</fullName>
    </recommendedName>
</protein>
<dbReference type="Proteomes" id="UP000009022">
    <property type="component" value="Unassembled WGS sequence"/>
</dbReference>
<dbReference type="InParanoid" id="B3RRA1"/>
<dbReference type="GeneID" id="6752050"/>
<dbReference type="AlphaFoldDB" id="B3RRA1"/>
<dbReference type="PROSITE" id="PS50015">
    <property type="entry name" value="SAP_B"/>
    <property type="match status" value="1"/>
</dbReference>
<feature type="signal peptide" evidence="2">
    <location>
        <begin position="1"/>
        <end position="26"/>
    </location>
</feature>
<sequence>MATASIYLLFVVYAMLGAGNFHNVAASNVAERNLNLQNTPEPFFCVYVARHLKHLLNYKYTAEYLAENAKYMCQALPTELKSHCDQNIESYALNLIISLQSASSAEDFCYKNTLKNQAQFSSPMRFTNCSICKLYFSIFEKVLNDPSEVEILKNTFITTVCNLLDGKMRAKCIDVANEVLPYILKALASLPPRTLCFIILDTCTGPNSEANAIFLNKVYELIPNKCIFGPVYGCLNYKTMQQCNLNNEIFIAFNNNNKVIVLFQM</sequence>
<dbReference type="SUPFAM" id="SSF47862">
    <property type="entry name" value="Saposin"/>
    <property type="match status" value="2"/>
</dbReference>
<evidence type="ECO:0000256" key="1">
    <source>
        <dbReference type="ARBA" id="ARBA00023157"/>
    </source>
</evidence>
<feature type="chain" id="PRO_5002798292" description="Saposin B-type domain-containing protein" evidence="2">
    <location>
        <begin position="27"/>
        <end position="265"/>
    </location>
</feature>
<feature type="domain" description="Saposin B-type" evidence="3">
    <location>
        <begin position="125"/>
        <end position="207"/>
    </location>
</feature>
<dbReference type="CTD" id="6752050"/>
<dbReference type="Gene3D" id="1.10.225.10">
    <property type="entry name" value="Saposin-like"/>
    <property type="match status" value="2"/>
</dbReference>
<dbReference type="PANTHER" id="PTHR11480:SF3">
    <property type="entry name" value="BCDNA.GH08312"/>
    <property type="match status" value="1"/>
</dbReference>
<name>B3RRA1_TRIAD</name>
<accession>B3RRA1</accession>
<reference evidence="4 5" key="1">
    <citation type="journal article" date="2008" name="Nature">
        <title>The Trichoplax genome and the nature of placozoans.</title>
        <authorList>
            <person name="Srivastava M."/>
            <person name="Begovic E."/>
            <person name="Chapman J."/>
            <person name="Putnam N.H."/>
            <person name="Hellsten U."/>
            <person name="Kawashima T."/>
            <person name="Kuo A."/>
            <person name="Mitros T."/>
            <person name="Salamov A."/>
            <person name="Carpenter M.L."/>
            <person name="Signorovitch A.Y."/>
            <person name="Moreno M.A."/>
            <person name="Kamm K."/>
            <person name="Grimwood J."/>
            <person name="Schmutz J."/>
            <person name="Shapiro H."/>
            <person name="Grigoriev I.V."/>
            <person name="Buss L.W."/>
            <person name="Schierwater B."/>
            <person name="Dellaporta S.L."/>
            <person name="Rokhsar D.S."/>
        </authorList>
    </citation>
    <scope>NUCLEOTIDE SEQUENCE [LARGE SCALE GENOMIC DNA]</scope>
    <source>
        <strain evidence="4 5">Grell-BS-1999</strain>
    </source>
</reference>
<evidence type="ECO:0000313" key="4">
    <source>
        <dbReference type="EMBL" id="EDV26841.1"/>
    </source>
</evidence>
<keyword evidence="2" id="KW-0732">Signal</keyword>
<dbReference type="InterPro" id="IPR051428">
    <property type="entry name" value="Sphingo_Act-Surfact_Prot"/>
</dbReference>
<organism evidence="4 5">
    <name type="scientific">Trichoplax adhaerens</name>
    <name type="common">Trichoplax reptans</name>
    <dbReference type="NCBI Taxonomy" id="10228"/>
    <lineage>
        <taxon>Eukaryota</taxon>
        <taxon>Metazoa</taxon>
        <taxon>Placozoa</taxon>
        <taxon>Uniplacotomia</taxon>
        <taxon>Trichoplacea</taxon>
        <taxon>Trichoplacidae</taxon>
        <taxon>Trichoplax</taxon>
    </lineage>
</organism>
<evidence type="ECO:0000256" key="2">
    <source>
        <dbReference type="SAM" id="SignalP"/>
    </source>
</evidence>
<gene>
    <name evidence="4" type="ORF">TRIADDRAFT_63723</name>
</gene>
<keyword evidence="1" id="KW-1015">Disulfide bond</keyword>
<proteinExistence type="predicted"/>
<dbReference type="RefSeq" id="XP_002110837.1">
    <property type="nucleotide sequence ID" value="XM_002110801.1"/>
</dbReference>
<dbReference type="KEGG" id="tad:TRIADDRAFT_63723"/>
<dbReference type="InterPro" id="IPR008139">
    <property type="entry name" value="SaposinB_dom"/>
</dbReference>
<evidence type="ECO:0000313" key="5">
    <source>
        <dbReference type="Proteomes" id="UP000009022"/>
    </source>
</evidence>
<dbReference type="GO" id="GO:0005615">
    <property type="term" value="C:extracellular space"/>
    <property type="evidence" value="ECO:0000318"/>
    <property type="project" value="GO_Central"/>
</dbReference>
<dbReference type="PANTHER" id="PTHR11480">
    <property type="entry name" value="SAPOSIN-RELATED"/>
    <property type="match status" value="1"/>
</dbReference>
<keyword evidence="5" id="KW-1185">Reference proteome</keyword>
<evidence type="ECO:0000259" key="3">
    <source>
        <dbReference type="PROSITE" id="PS50015"/>
    </source>
</evidence>
<dbReference type="InterPro" id="IPR011001">
    <property type="entry name" value="Saposin-like"/>
</dbReference>
<dbReference type="HOGENOM" id="CLU_1050990_0_0_1"/>
<dbReference type="EMBL" id="DS985243">
    <property type="protein sequence ID" value="EDV26841.1"/>
    <property type="molecule type" value="Genomic_DNA"/>
</dbReference>
<dbReference type="PhylomeDB" id="B3RRA1"/>